<dbReference type="PANTHER" id="PTHR34935:SF3">
    <property type="entry name" value="PROTEIN TIC110, CHLOROPLASTIC"/>
    <property type="match status" value="1"/>
</dbReference>
<protein>
    <submittedName>
        <fullName evidence="1">Uncharacterized protein</fullName>
    </submittedName>
</protein>
<sequence>MRNGNLFSRLGKYNLARNLLQNSLFGAEITTKKDDSEFVLLNQLGGILGVGANEIVEVHRSLAEQALRQQAEVILADGQLTKGRVEQLDELQKQVGLPPQYAQKIIKSITTMKMAAAIETAVGQGRLTIKQIRELKGAGVELDSMISESLRENLFKKTVDDIFSSGTGEFDEEEAVSLLRQRNQKGVVSSLNDLLACDKAVPATPVSWEMPEELADLYTIYLKSETAPEKLFRLQFLLGIDDSMAAALQEMGDRNGPVGVEEENFVF</sequence>
<reference evidence="1" key="2">
    <citation type="submission" date="2021-01" db="UniProtKB">
        <authorList>
            <consortium name="EnsemblPlants"/>
        </authorList>
    </citation>
    <scope>IDENTIFICATION</scope>
</reference>
<dbReference type="Proteomes" id="UP000594261">
    <property type="component" value="Chromosome 5"/>
</dbReference>
<name>A0A7N2LS72_QUELO</name>
<dbReference type="Gramene" id="QL05p056751:mrna">
    <property type="protein sequence ID" value="QL05p056751:mrna"/>
    <property type="gene ID" value="QL05p056751"/>
</dbReference>
<dbReference type="InterPro" id="IPR031610">
    <property type="entry name" value="TIC110"/>
</dbReference>
<dbReference type="GO" id="GO:0061927">
    <property type="term" value="C:TOC-TIC supercomplex I"/>
    <property type="evidence" value="ECO:0007669"/>
    <property type="project" value="TreeGrafter"/>
</dbReference>
<dbReference type="PANTHER" id="PTHR34935">
    <property type="entry name" value="PROTEIN TIC110, CHLOROPLASTIC"/>
    <property type="match status" value="1"/>
</dbReference>
<organism evidence="1 2">
    <name type="scientific">Quercus lobata</name>
    <name type="common">Valley oak</name>
    <dbReference type="NCBI Taxonomy" id="97700"/>
    <lineage>
        <taxon>Eukaryota</taxon>
        <taxon>Viridiplantae</taxon>
        <taxon>Streptophyta</taxon>
        <taxon>Embryophyta</taxon>
        <taxon>Tracheophyta</taxon>
        <taxon>Spermatophyta</taxon>
        <taxon>Magnoliopsida</taxon>
        <taxon>eudicotyledons</taxon>
        <taxon>Gunneridae</taxon>
        <taxon>Pentapetalae</taxon>
        <taxon>rosids</taxon>
        <taxon>fabids</taxon>
        <taxon>Fagales</taxon>
        <taxon>Fagaceae</taxon>
        <taxon>Quercus</taxon>
    </lineage>
</organism>
<accession>A0A7N2LS72</accession>
<dbReference type="EMBL" id="LRBV02000005">
    <property type="status" value="NOT_ANNOTATED_CDS"/>
    <property type="molecule type" value="Genomic_DNA"/>
</dbReference>
<evidence type="ECO:0000313" key="1">
    <source>
        <dbReference type="EnsemblPlants" id="QL05p056751:mrna"/>
    </source>
</evidence>
<dbReference type="Pfam" id="PF16940">
    <property type="entry name" value="Tic110"/>
    <property type="match status" value="1"/>
</dbReference>
<dbReference type="EnsemblPlants" id="QL05p056751:mrna">
    <property type="protein sequence ID" value="QL05p056751:mrna"/>
    <property type="gene ID" value="QL05p056751"/>
</dbReference>
<dbReference type="InParanoid" id="A0A7N2LS72"/>
<reference evidence="1 2" key="1">
    <citation type="journal article" date="2016" name="G3 (Bethesda)">
        <title>First Draft Assembly and Annotation of the Genome of a California Endemic Oak Quercus lobata Nee (Fagaceae).</title>
        <authorList>
            <person name="Sork V.L."/>
            <person name="Fitz-Gibbon S.T."/>
            <person name="Puiu D."/>
            <person name="Crepeau M."/>
            <person name="Gugger P.F."/>
            <person name="Sherman R."/>
            <person name="Stevens K."/>
            <person name="Langley C.H."/>
            <person name="Pellegrini M."/>
            <person name="Salzberg S.L."/>
        </authorList>
    </citation>
    <scope>NUCLEOTIDE SEQUENCE [LARGE SCALE GENOMIC DNA]</scope>
    <source>
        <strain evidence="1 2">cv. SW786</strain>
    </source>
</reference>
<evidence type="ECO:0000313" key="2">
    <source>
        <dbReference type="Proteomes" id="UP000594261"/>
    </source>
</evidence>
<dbReference type="AlphaFoldDB" id="A0A7N2LS72"/>
<dbReference type="GO" id="GO:0045037">
    <property type="term" value="P:protein import into chloroplast stroma"/>
    <property type="evidence" value="ECO:0007669"/>
    <property type="project" value="TreeGrafter"/>
</dbReference>
<proteinExistence type="predicted"/>
<keyword evidence="2" id="KW-1185">Reference proteome</keyword>